<dbReference type="eggNOG" id="KOG3494">
    <property type="taxonomic scope" value="Eukaryota"/>
</dbReference>
<dbReference type="FunFam" id="1.20.5.260:FF:000001">
    <property type="entry name" value="Cytochrome b-c1 complex subunit 9"/>
    <property type="match status" value="1"/>
</dbReference>
<evidence type="ECO:0000313" key="12">
    <source>
        <dbReference type="EMBL" id="ETN39409.1"/>
    </source>
</evidence>
<evidence type="ECO:0000256" key="4">
    <source>
        <dbReference type="ARBA" id="ARBA00022660"/>
    </source>
</evidence>
<dbReference type="GO" id="GO:0045275">
    <property type="term" value="C:respiratory chain complex III"/>
    <property type="evidence" value="ECO:0007669"/>
    <property type="project" value="InterPro"/>
</dbReference>
<evidence type="ECO:0000256" key="2">
    <source>
        <dbReference type="ARBA" id="ARBA00007856"/>
    </source>
</evidence>
<proteinExistence type="inferred from homology"/>
<evidence type="ECO:0000256" key="7">
    <source>
        <dbReference type="ARBA" id="ARBA00022982"/>
    </source>
</evidence>
<dbReference type="InterPro" id="IPR036656">
    <property type="entry name" value="QCR9_sf"/>
</dbReference>
<comment type="subcellular location">
    <subcellularLocation>
        <location evidence="1">Mitochondrion inner membrane</location>
        <topology evidence="1">Single-pass membrane protein</topology>
    </subcellularLocation>
</comment>
<dbReference type="PANTHER" id="PTHR12980:SF0">
    <property type="entry name" value="CYTOCHROME B-C1 COMPLEX SUBUNIT 9"/>
    <property type="match status" value="1"/>
</dbReference>
<evidence type="ECO:0000256" key="8">
    <source>
        <dbReference type="ARBA" id="ARBA00022989"/>
    </source>
</evidence>
<keyword evidence="9" id="KW-0496">Mitochondrion</keyword>
<keyword evidence="3" id="KW-0813">Transport</keyword>
<dbReference type="Gene3D" id="1.20.5.260">
    <property type="entry name" value="Cytochrome b-c1 complex subunit 9"/>
    <property type="match status" value="1"/>
</dbReference>
<comment type="similarity">
    <text evidence="2">Belongs to the UQCR10/QCR9 family.</text>
</comment>
<dbReference type="InParanoid" id="W2RUP3"/>
<keyword evidence="7" id="KW-0249">Electron transport</keyword>
<evidence type="ECO:0000256" key="9">
    <source>
        <dbReference type="ARBA" id="ARBA00023128"/>
    </source>
</evidence>
<dbReference type="STRING" id="1220924.W2RUP3"/>
<keyword evidence="6" id="KW-0999">Mitochondrion inner membrane</keyword>
<dbReference type="GO" id="GO:0006122">
    <property type="term" value="P:mitochondrial electron transport, ubiquinol to cytochrome c"/>
    <property type="evidence" value="ECO:0007669"/>
    <property type="project" value="InterPro"/>
</dbReference>
<evidence type="ECO:0000256" key="5">
    <source>
        <dbReference type="ARBA" id="ARBA00022692"/>
    </source>
</evidence>
<dbReference type="GO" id="GO:0005743">
    <property type="term" value="C:mitochondrial inner membrane"/>
    <property type="evidence" value="ECO:0007669"/>
    <property type="project" value="UniProtKB-SubCell"/>
</dbReference>
<dbReference type="Proteomes" id="UP000030752">
    <property type="component" value="Unassembled WGS sequence"/>
</dbReference>
<dbReference type="Pfam" id="PF05365">
    <property type="entry name" value="UCR_UQCRX_QCR9"/>
    <property type="match status" value="1"/>
</dbReference>
<dbReference type="RefSeq" id="XP_008718194.1">
    <property type="nucleotide sequence ID" value="XM_008719972.1"/>
</dbReference>
<dbReference type="GeneID" id="19972971"/>
<dbReference type="SUPFAM" id="SSF81514">
    <property type="entry name" value="Subunit X (non-heme 7 kDa protein) of cytochrome bc1 complex (Ubiquinol-cytochrome c reductase)"/>
    <property type="match status" value="1"/>
</dbReference>
<keyword evidence="5" id="KW-0812">Transmembrane</keyword>
<evidence type="ECO:0000256" key="10">
    <source>
        <dbReference type="ARBA" id="ARBA00023136"/>
    </source>
</evidence>
<keyword evidence="8" id="KW-1133">Transmembrane helix</keyword>
<dbReference type="InterPro" id="IPR008027">
    <property type="entry name" value="QCR9"/>
</dbReference>
<keyword evidence="13" id="KW-1185">Reference proteome</keyword>
<evidence type="ECO:0000313" key="13">
    <source>
        <dbReference type="Proteomes" id="UP000030752"/>
    </source>
</evidence>
<organism evidence="12 13">
    <name type="scientific">Cyphellophora europaea (strain CBS 101466)</name>
    <name type="common">Phialophora europaea</name>
    <dbReference type="NCBI Taxonomy" id="1220924"/>
    <lineage>
        <taxon>Eukaryota</taxon>
        <taxon>Fungi</taxon>
        <taxon>Dikarya</taxon>
        <taxon>Ascomycota</taxon>
        <taxon>Pezizomycotina</taxon>
        <taxon>Eurotiomycetes</taxon>
        <taxon>Chaetothyriomycetidae</taxon>
        <taxon>Chaetothyriales</taxon>
        <taxon>Cyphellophoraceae</taxon>
        <taxon>Cyphellophora</taxon>
    </lineage>
</organism>
<reference evidence="12 13" key="1">
    <citation type="submission" date="2013-03" db="EMBL/GenBank/DDBJ databases">
        <title>The Genome Sequence of Phialophora europaea CBS 101466.</title>
        <authorList>
            <consortium name="The Broad Institute Genomics Platform"/>
            <person name="Cuomo C."/>
            <person name="de Hoog S."/>
            <person name="Gorbushina A."/>
            <person name="Walker B."/>
            <person name="Young S.K."/>
            <person name="Zeng Q."/>
            <person name="Gargeya S."/>
            <person name="Fitzgerald M."/>
            <person name="Haas B."/>
            <person name="Abouelleil A."/>
            <person name="Allen A.W."/>
            <person name="Alvarado L."/>
            <person name="Arachchi H.M."/>
            <person name="Berlin A.M."/>
            <person name="Chapman S.B."/>
            <person name="Gainer-Dewar J."/>
            <person name="Goldberg J."/>
            <person name="Griggs A."/>
            <person name="Gujja S."/>
            <person name="Hansen M."/>
            <person name="Howarth C."/>
            <person name="Imamovic A."/>
            <person name="Ireland A."/>
            <person name="Larimer J."/>
            <person name="McCowan C."/>
            <person name="Murphy C."/>
            <person name="Pearson M."/>
            <person name="Poon T.W."/>
            <person name="Priest M."/>
            <person name="Roberts A."/>
            <person name="Saif S."/>
            <person name="Shea T."/>
            <person name="Sisk P."/>
            <person name="Sykes S."/>
            <person name="Wortman J."/>
            <person name="Nusbaum C."/>
            <person name="Birren B."/>
        </authorList>
    </citation>
    <scope>NUCLEOTIDE SEQUENCE [LARGE SCALE GENOMIC DNA]</scope>
    <source>
        <strain evidence="12 13">CBS 101466</strain>
    </source>
</reference>
<evidence type="ECO:0000256" key="1">
    <source>
        <dbReference type="ARBA" id="ARBA00004434"/>
    </source>
</evidence>
<dbReference type="EMBL" id="KB822721">
    <property type="protein sequence ID" value="ETN39409.1"/>
    <property type="molecule type" value="Genomic_DNA"/>
</dbReference>
<accession>W2RUP3</accession>
<protein>
    <recommendedName>
        <fullName evidence="11">Complex III subunit 9</fullName>
    </recommendedName>
</protein>
<gene>
    <name evidence="12" type="ORF">HMPREF1541_05632</name>
</gene>
<name>W2RUP3_CYPE1</name>
<dbReference type="HOGENOM" id="CLU_2291591_0_0_1"/>
<evidence type="ECO:0000256" key="3">
    <source>
        <dbReference type="ARBA" id="ARBA00022448"/>
    </source>
</evidence>
<keyword evidence="10" id="KW-0472">Membrane</keyword>
<dbReference type="OrthoDB" id="44067at2759"/>
<evidence type="ECO:0000256" key="11">
    <source>
        <dbReference type="ARBA" id="ARBA00044247"/>
    </source>
</evidence>
<dbReference type="AlphaFoldDB" id="W2RUP3"/>
<evidence type="ECO:0000256" key="6">
    <source>
        <dbReference type="ARBA" id="ARBA00022792"/>
    </source>
</evidence>
<dbReference type="PANTHER" id="PTHR12980">
    <property type="entry name" value="UBIQUINOL-CYTOCHROME C REDUCTASE COMPLEX, SUBUNIT X"/>
    <property type="match status" value="1"/>
</dbReference>
<keyword evidence="4" id="KW-0679">Respiratory chain</keyword>
<dbReference type="FunCoup" id="W2RUP3">
    <property type="interactions" value="283"/>
</dbReference>
<sequence>MSLVVSLPPRVVWTIAYRSRVGSRREFSSKVDRNETMHRSTDQDSGVFRRNYVFLSTVFAGAFAFEMAFDTGTDLVWNSINKGRQWRDIKHRYMTQEEDEE</sequence>
<dbReference type="VEuPathDB" id="FungiDB:HMPREF1541_05632"/>